<dbReference type="PANTHER" id="PTHR44757:SF2">
    <property type="entry name" value="BIOFILM ARCHITECTURE MAINTENANCE PROTEIN MBAA"/>
    <property type="match status" value="1"/>
</dbReference>
<dbReference type="NCBIfam" id="TIGR00229">
    <property type="entry name" value="sensory_box"/>
    <property type="match status" value="1"/>
</dbReference>
<accession>A0A486XKW5</accession>
<dbReference type="InterPro" id="IPR035919">
    <property type="entry name" value="EAL_sf"/>
</dbReference>
<dbReference type="InterPro" id="IPR001633">
    <property type="entry name" value="EAL_dom"/>
</dbReference>
<dbReference type="Pfam" id="PF00990">
    <property type="entry name" value="GGDEF"/>
    <property type="match status" value="1"/>
</dbReference>
<dbReference type="Gene3D" id="3.30.450.20">
    <property type="entry name" value="PAS domain"/>
    <property type="match status" value="1"/>
</dbReference>
<evidence type="ECO:0000256" key="4">
    <source>
        <dbReference type="ARBA" id="ARBA00051114"/>
    </source>
</evidence>
<evidence type="ECO:0000256" key="1">
    <source>
        <dbReference type="ARBA" id="ARBA00001946"/>
    </source>
</evidence>
<evidence type="ECO:0000256" key="2">
    <source>
        <dbReference type="ARBA" id="ARBA00012282"/>
    </source>
</evidence>
<reference evidence="10" key="1">
    <citation type="submission" date="2019-04" db="EMBL/GenBank/DDBJ databases">
        <authorList>
            <person name="Brambilla D."/>
        </authorList>
    </citation>
    <scope>NUCLEOTIDE SEQUENCE</scope>
    <source>
        <strain evidence="10">BAL1</strain>
    </source>
</reference>
<dbReference type="InterPro" id="IPR000160">
    <property type="entry name" value="GGDEF_dom"/>
</dbReference>
<feature type="transmembrane region" description="Helical" evidence="5">
    <location>
        <begin position="260"/>
        <end position="282"/>
    </location>
</feature>
<evidence type="ECO:0000259" key="9">
    <source>
        <dbReference type="PROSITE" id="PS50887"/>
    </source>
</evidence>
<evidence type="ECO:0000256" key="5">
    <source>
        <dbReference type="SAM" id="Phobius"/>
    </source>
</evidence>
<dbReference type="InterPro" id="IPR052155">
    <property type="entry name" value="Biofilm_reg_signaling"/>
</dbReference>
<dbReference type="FunFam" id="3.30.70.270:FF:000001">
    <property type="entry name" value="Diguanylate cyclase domain protein"/>
    <property type="match status" value="1"/>
</dbReference>
<comment type="catalytic activity">
    <reaction evidence="4">
        <text>3',3'-c-di-GMP + H2O = 5'-phosphoguanylyl(3'-&gt;5')guanosine + H(+)</text>
        <dbReference type="Rhea" id="RHEA:24902"/>
        <dbReference type="ChEBI" id="CHEBI:15377"/>
        <dbReference type="ChEBI" id="CHEBI:15378"/>
        <dbReference type="ChEBI" id="CHEBI:58754"/>
        <dbReference type="ChEBI" id="CHEBI:58805"/>
        <dbReference type="EC" id="3.1.4.52"/>
    </reaction>
    <physiologicalReaction direction="left-to-right" evidence="4">
        <dbReference type="Rhea" id="RHEA:24903"/>
    </physiologicalReaction>
</comment>
<feature type="domain" description="GGDEF" evidence="9">
    <location>
        <begin position="455"/>
        <end position="592"/>
    </location>
</feature>
<dbReference type="PANTHER" id="PTHR44757">
    <property type="entry name" value="DIGUANYLATE CYCLASE DGCP"/>
    <property type="match status" value="1"/>
</dbReference>
<dbReference type="Gene3D" id="3.40.190.10">
    <property type="entry name" value="Periplasmic binding protein-like II"/>
    <property type="match status" value="2"/>
</dbReference>
<protein>
    <recommendedName>
        <fullName evidence="2">cyclic-guanylate-specific phosphodiesterase</fullName>
        <ecNumber evidence="2">3.1.4.52</ecNumber>
    </recommendedName>
</protein>
<dbReference type="FunFam" id="3.20.20.450:FF:000001">
    <property type="entry name" value="Cyclic di-GMP phosphodiesterase yahA"/>
    <property type="match status" value="1"/>
</dbReference>
<sequence length="857" mass="96381">MACKRMISRVVALTLLLTSILLSAAYGREVVVGVYQNAPKISAGPDGQPSGILGDLLVEIAREQQWQLKPVQCDWAYCLQLLQAGEIDLLPDVAYTEQRALQLDFHQTPALFSWSQLFTAPGVLLHSLDELEGKTVLVLQDSVQQQYLQRWMADSGVNAKLQSVRSMPEAFALLSAGQAQVVAANHYFGQVHRTQYHLVQSDVIFQPSRLFYATKKEYNHDLLTVIETRLAQWQSNASSPYYQILQRWGTALPQPLIPQFVWFVLAMLTALLLLTMAGAWWLKRQVAEKTRHLQASEERLSTILNSVDAHIYIKDLRGRYEYVNRKVAQLFGCEPEDVLGRRDNAFFDAATSANIQQNDQKVLQGERLVEEETNTSLDGSQTHTYLSVKLPLRDSRSKVYALCGISTDITEHKQQQQEIHQLAFYDALTGLPNRRMLLDRLQHAVELRQRNKDTAQGALLFIDLDHFKDLNDSLGHAMGDQLLQQVAKRLQDHLRKVDTLARLGGDEFVVLLTGLHPDIELSSQRANLIGEKIVQLLAEPFILQERPYTLSGSVGVAMFTDGCNSDELLQRADLAMYDAKDRGRNGVRFFNQQMQADVSARADIATGLRQAITQQEFVLHFQPQLEHSRGVVGAEVLIRWQHPTQGLIAPGQFITVAESTGQILAIGRWVLQQSCYQLAEWARHPHSANWYLAVNISARQLHSPGFVDDVSKALQDSGARPECLILELTESQLLQEIDNVIDKMRQLTELGVRFSLDDFGTGYSSLSYLKQLPLAQLKIDGSFVRDILTDPNDEAIIKTILALGHSLELTVIAEGVETEAQHQKLQQLGCKQFQGYYFGRPVALADFVRAQQSSAQR</sequence>
<dbReference type="AlphaFoldDB" id="A0A486XKW5"/>
<evidence type="ECO:0000313" key="10">
    <source>
        <dbReference type="EMBL" id="VHO02775.1"/>
    </source>
</evidence>
<dbReference type="NCBIfam" id="TIGR00254">
    <property type="entry name" value="GGDEF"/>
    <property type="match status" value="1"/>
</dbReference>
<dbReference type="SUPFAM" id="SSF141868">
    <property type="entry name" value="EAL domain-like"/>
    <property type="match status" value="1"/>
</dbReference>
<evidence type="ECO:0000259" key="8">
    <source>
        <dbReference type="PROSITE" id="PS50883"/>
    </source>
</evidence>
<dbReference type="Gene3D" id="3.30.70.270">
    <property type="match status" value="1"/>
</dbReference>
<dbReference type="InterPro" id="IPR035965">
    <property type="entry name" value="PAS-like_dom_sf"/>
</dbReference>
<dbReference type="Pfam" id="PF00497">
    <property type="entry name" value="SBP_bac_3"/>
    <property type="match status" value="1"/>
</dbReference>
<dbReference type="InterPro" id="IPR001638">
    <property type="entry name" value="Solute-binding_3/MltF_N"/>
</dbReference>
<keyword evidence="3" id="KW-0973">c-di-GMP</keyword>
<dbReference type="SUPFAM" id="SSF53850">
    <property type="entry name" value="Periplasmic binding protein-like II"/>
    <property type="match status" value="1"/>
</dbReference>
<dbReference type="SMART" id="SM00052">
    <property type="entry name" value="EAL"/>
    <property type="match status" value="1"/>
</dbReference>
<dbReference type="SUPFAM" id="SSF55073">
    <property type="entry name" value="Nucleotide cyclase"/>
    <property type="match status" value="1"/>
</dbReference>
<dbReference type="InterPro" id="IPR043128">
    <property type="entry name" value="Rev_trsase/Diguanyl_cyclase"/>
</dbReference>
<keyword evidence="5" id="KW-0812">Transmembrane</keyword>
<keyword evidence="5" id="KW-1133">Transmembrane helix</keyword>
<feature type="domain" description="EAL" evidence="8">
    <location>
        <begin position="601"/>
        <end position="855"/>
    </location>
</feature>
<evidence type="ECO:0000259" key="7">
    <source>
        <dbReference type="PROSITE" id="PS50113"/>
    </source>
</evidence>
<dbReference type="Gene3D" id="3.20.20.450">
    <property type="entry name" value="EAL domain"/>
    <property type="match status" value="1"/>
</dbReference>
<keyword evidence="5" id="KW-0472">Membrane</keyword>
<comment type="cofactor">
    <cofactor evidence="1">
        <name>Mg(2+)</name>
        <dbReference type="ChEBI" id="CHEBI:18420"/>
    </cofactor>
</comment>
<feature type="domain" description="PAS" evidence="6">
    <location>
        <begin position="296"/>
        <end position="366"/>
    </location>
</feature>
<dbReference type="InterPro" id="IPR000700">
    <property type="entry name" value="PAS-assoc_C"/>
</dbReference>
<dbReference type="PROSITE" id="PS50887">
    <property type="entry name" value="GGDEF"/>
    <property type="match status" value="1"/>
</dbReference>
<dbReference type="PROSITE" id="PS50113">
    <property type="entry name" value="PAC"/>
    <property type="match status" value="1"/>
</dbReference>
<evidence type="ECO:0000256" key="3">
    <source>
        <dbReference type="ARBA" id="ARBA00022636"/>
    </source>
</evidence>
<dbReference type="CDD" id="cd01949">
    <property type="entry name" value="GGDEF"/>
    <property type="match status" value="1"/>
</dbReference>
<dbReference type="CDD" id="cd00130">
    <property type="entry name" value="PAS"/>
    <property type="match status" value="1"/>
</dbReference>
<dbReference type="PROSITE" id="PS50883">
    <property type="entry name" value="EAL"/>
    <property type="match status" value="1"/>
</dbReference>
<organism evidence="10">
    <name type="scientific">Rheinheimera sp. BAL341</name>
    <dbReference type="NCBI Taxonomy" id="1708203"/>
    <lineage>
        <taxon>Bacteria</taxon>
        <taxon>Pseudomonadati</taxon>
        <taxon>Pseudomonadota</taxon>
        <taxon>Gammaproteobacteria</taxon>
        <taxon>Chromatiales</taxon>
        <taxon>Chromatiaceae</taxon>
        <taxon>Rheinheimera</taxon>
    </lineage>
</organism>
<dbReference type="EMBL" id="CAAJGR010000077">
    <property type="protein sequence ID" value="VHO02775.1"/>
    <property type="molecule type" value="Genomic_DNA"/>
</dbReference>
<dbReference type="EC" id="3.1.4.52" evidence="2"/>
<gene>
    <name evidence="10" type="ORF">BAL341_1005</name>
</gene>
<name>A0A486XKW5_9GAMM</name>
<dbReference type="GO" id="GO:0071111">
    <property type="term" value="F:cyclic-guanylate-specific phosphodiesterase activity"/>
    <property type="evidence" value="ECO:0007669"/>
    <property type="project" value="UniProtKB-EC"/>
</dbReference>
<dbReference type="SMART" id="SM00062">
    <property type="entry name" value="PBPb"/>
    <property type="match status" value="1"/>
</dbReference>
<dbReference type="CDD" id="cd01948">
    <property type="entry name" value="EAL"/>
    <property type="match status" value="1"/>
</dbReference>
<evidence type="ECO:0000259" key="6">
    <source>
        <dbReference type="PROSITE" id="PS50112"/>
    </source>
</evidence>
<dbReference type="SUPFAM" id="SSF55785">
    <property type="entry name" value="PYP-like sensor domain (PAS domain)"/>
    <property type="match status" value="1"/>
</dbReference>
<dbReference type="InterPro" id="IPR013656">
    <property type="entry name" value="PAS_4"/>
</dbReference>
<dbReference type="SMART" id="SM00091">
    <property type="entry name" value="PAS"/>
    <property type="match status" value="1"/>
</dbReference>
<feature type="domain" description="PAC" evidence="7">
    <location>
        <begin position="367"/>
        <end position="421"/>
    </location>
</feature>
<dbReference type="Pfam" id="PF00563">
    <property type="entry name" value="EAL"/>
    <property type="match status" value="1"/>
</dbReference>
<dbReference type="PROSITE" id="PS50112">
    <property type="entry name" value="PAS"/>
    <property type="match status" value="1"/>
</dbReference>
<dbReference type="InterPro" id="IPR000014">
    <property type="entry name" value="PAS"/>
</dbReference>
<proteinExistence type="predicted"/>
<dbReference type="InterPro" id="IPR029787">
    <property type="entry name" value="Nucleotide_cyclase"/>
</dbReference>
<dbReference type="Pfam" id="PF08448">
    <property type="entry name" value="PAS_4"/>
    <property type="match status" value="1"/>
</dbReference>
<dbReference type="SMART" id="SM00267">
    <property type="entry name" value="GGDEF"/>
    <property type="match status" value="1"/>
</dbReference>
<dbReference type="GO" id="GO:0071732">
    <property type="term" value="P:cellular response to nitric oxide"/>
    <property type="evidence" value="ECO:0007669"/>
    <property type="project" value="UniProtKB-ARBA"/>
</dbReference>